<dbReference type="InterPro" id="IPR007462">
    <property type="entry name" value="COV1-like"/>
</dbReference>
<organism evidence="2 3">
    <name type="scientific">Hydrobacter penzbergensis</name>
    <dbReference type="NCBI Taxonomy" id="1235997"/>
    <lineage>
        <taxon>Bacteria</taxon>
        <taxon>Pseudomonadati</taxon>
        <taxon>Bacteroidota</taxon>
        <taxon>Chitinophagia</taxon>
        <taxon>Chitinophagales</taxon>
        <taxon>Chitinophagaceae</taxon>
        <taxon>Hydrobacter</taxon>
    </lineage>
</organism>
<feature type="transmembrane region" description="Helical" evidence="1">
    <location>
        <begin position="63"/>
        <end position="88"/>
    </location>
</feature>
<dbReference type="EMBL" id="FNNO01000020">
    <property type="protein sequence ID" value="SDX58323.1"/>
    <property type="molecule type" value="Genomic_DNA"/>
</dbReference>
<dbReference type="PANTHER" id="PTHR31876">
    <property type="entry name" value="COV-LIKE PROTEIN 1"/>
    <property type="match status" value="1"/>
</dbReference>
<proteinExistence type="predicted"/>
<keyword evidence="1" id="KW-1133">Transmembrane helix</keyword>
<feature type="transmembrane region" description="Helical" evidence="1">
    <location>
        <begin position="20"/>
        <end position="43"/>
    </location>
</feature>
<evidence type="ECO:0000313" key="2">
    <source>
        <dbReference type="EMBL" id="SDX58323.1"/>
    </source>
</evidence>
<dbReference type="PANTHER" id="PTHR31876:SF26">
    <property type="entry name" value="PROTEIN LIKE COV 2"/>
    <property type="match status" value="1"/>
</dbReference>
<comment type="caution">
    <text evidence="2">The sequence shown here is derived from an EMBL/GenBank/DDBJ whole genome shotgun (WGS) entry which is preliminary data.</text>
</comment>
<evidence type="ECO:0000313" key="3">
    <source>
        <dbReference type="Proteomes" id="UP000198711"/>
    </source>
</evidence>
<keyword evidence="1" id="KW-0812">Transmembrane</keyword>
<gene>
    <name evidence="2" type="ORF">SAMN05444410_12063</name>
</gene>
<dbReference type="AlphaFoldDB" id="A0A8X8LG21"/>
<reference evidence="2 3" key="1">
    <citation type="submission" date="2016-10" db="EMBL/GenBank/DDBJ databases">
        <authorList>
            <person name="Varghese N."/>
            <person name="Submissions S."/>
        </authorList>
    </citation>
    <scope>NUCLEOTIDE SEQUENCE [LARGE SCALE GENOMIC DNA]</scope>
    <source>
        <strain evidence="2 3">DSM 25353</strain>
    </source>
</reference>
<keyword evidence="3" id="KW-1185">Reference proteome</keyword>
<protein>
    <submittedName>
        <fullName evidence="2">Uncharacterized membrane protein</fullName>
    </submittedName>
</protein>
<dbReference type="Pfam" id="PF04367">
    <property type="entry name" value="DUF502"/>
    <property type="match status" value="1"/>
</dbReference>
<evidence type="ECO:0000256" key="1">
    <source>
        <dbReference type="SAM" id="Phobius"/>
    </source>
</evidence>
<keyword evidence="1" id="KW-0472">Membrane</keyword>
<name>A0A8X8LG21_9BACT</name>
<dbReference type="Proteomes" id="UP000198711">
    <property type="component" value="Unassembled WGS sequence"/>
</dbReference>
<sequence length="212" mass="23277">MSRLKPNVRNYLKKLLQLFLQGLIVLAPIGITLWVVVGLFKLVDGFLPNLVNALFPDLLKKDIAGNVTSLPGLGFVVVVALVLLVGWLSSLFVVGRLVAVLDTVLEKTPGIKFIYSSVKDFLEAFAGNKKKFDKAVLVNVDAPNVWRIGFMTQQSAREFDLADHVTVYVPHSYAISGITYIVPRDHIRLIDKVSAADAMKYAVSGGVTDVHE</sequence>
<accession>A0A8X8LG21</accession>
<dbReference type="RefSeq" id="WP_092726812.1">
    <property type="nucleotide sequence ID" value="NZ_FNNO01000020.1"/>
</dbReference>